<comment type="caution">
    <text evidence="2">The sequence shown here is derived from an EMBL/GenBank/DDBJ whole genome shotgun (WGS) entry which is preliminary data.</text>
</comment>
<proteinExistence type="predicted"/>
<gene>
    <name evidence="2" type="ORF">OEIGOIKO_02630</name>
</gene>
<dbReference type="GeneID" id="95626824"/>
<feature type="compositionally biased region" description="Polar residues" evidence="1">
    <location>
        <begin position="38"/>
        <end position="47"/>
    </location>
</feature>
<evidence type="ECO:0000313" key="2">
    <source>
        <dbReference type="EMBL" id="GCD34890.1"/>
    </source>
</evidence>
<feature type="region of interest" description="Disordered" evidence="1">
    <location>
        <begin position="1"/>
        <end position="47"/>
    </location>
</feature>
<evidence type="ECO:0000313" key="3">
    <source>
        <dbReference type="Proteomes" id="UP000287830"/>
    </source>
</evidence>
<dbReference type="RefSeq" id="WP_154806371.1">
    <property type="nucleotide sequence ID" value="NZ_BHZC01000001.1"/>
</dbReference>
<name>A0A7U9KT31_9ACTN</name>
<protein>
    <submittedName>
        <fullName evidence="2">Uncharacterized protein</fullName>
    </submittedName>
</protein>
<organism evidence="2 3">
    <name type="scientific">Streptomyces chrestomyceticus JCM 4735</name>
    <dbReference type="NCBI Taxonomy" id="1306181"/>
    <lineage>
        <taxon>Bacteria</taxon>
        <taxon>Bacillati</taxon>
        <taxon>Actinomycetota</taxon>
        <taxon>Actinomycetes</taxon>
        <taxon>Kitasatosporales</taxon>
        <taxon>Streptomycetaceae</taxon>
        <taxon>Streptomyces</taxon>
    </lineage>
</organism>
<accession>A0A7U9KT31</accession>
<dbReference type="Proteomes" id="UP000287830">
    <property type="component" value="Unassembled WGS sequence"/>
</dbReference>
<sequence length="47" mass="4976">MTRRAVAPAVETARPCQAGKPAWQGPDSHNGREKMPTTAGSTPRSIT</sequence>
<dbReference type="AlphaFoldDB" id="A0A7U9KT31"/>
<reference evidence="2 3" key="1">
    <citation type="submission" date="2018-11" db="EMBL/GenBank/DDBJ databases">
        <title>Whole genome sequence of Streptomyces chrestomyceticus NBRC 13444(T).</title>
        <authorList>
            <person name="Komaki H."/>
            <person name="Tamura T."/>
        </authorList>
    </citation>
    <scope>NUCLEOTIDE SEQUENCE [LARGE SCALE GENOMIC DNA]</scope>
    <source>
        <strain evidence="2 3">NBRC 13444</strain>
    </source>
</reference>
<evidence type="ECO:0000256" key="1">
    <source>
        <dbReference type="SAM" id="MobiDB-lite"/>
    </source>
</evidence>
<dbReference type="EMBL" id="BHZC01000001">
    <property type="protein sequence ID" value="GCD34890.1"/>
    <property type="molecule type" value="Genomic_DNA"/>
</dbReference>